<organism evidence="1 2">
    <name type="scientific">Lysobacter capsici AZ78</name>
    <dbReference type="NCBI Taxonomy" id="1444315"/>
    <lineage>
        <taxon>Bacteria</taxon>
        <taxon>Pseudomonadati</taxon>
        <taxon>Pseudomonadota</taxon>
        <taxon>Gammaproteobacteria</taxon>
        <taxon>Lysobacterales</taxon>
        <taxon>Lysobacteraceae</taxon>
        <taxon>Lysobacter</taxon>
    </lineage>
</organism>
<accession>A0A120AG74</accession>
<protein>
    <recommendedName>
        <fullName evidence="3">Immunity protein Imm1</fullName>
    </recommendedName>
</protein>
<evidence type="ECO:0008006" key="3">
    <source>
        <dbReference type="Google" id="ProtNLM"/>
    </source>
</evidence>
<dbReference type="AlphaFoldDB" id="A0A120AG74"/>
<gene>
    <name evidence="1" type="ORF">AZ78_1692</name>
</gene>
<evidence type="ECO:0000313" key="2">
    <source>
        <dbReference type="Proteomes" id="UP000023435"/>
    </source>
</evidence>
<dbReference type="EMBL" id="JAJA02000001">
    <property type="protein sequence ID" value="KWS04143.1"/>
    <property type="molecule type" value="Genomic_DNA"/>
</dbReference>
<dbReference type="Pfam" id="PF14430">
    <property type="entry name" value="Imm1"/>
    <property type="match status" value="1"/>
</dbReference>
<comment type="caution">
    <text evidence="1">The sequence shown here is derived from an EMBL/GenBank/DDBJ whole genome shotgun (WGS) entry which is preliminary data.</text>
</comment>
<dbReference type="Proteomes" id="UP000023435">
    <property type="component" value="Unassembled WGS sequence"/>
</dbReference>
<keyword evidence="2" id="KW-1185">Reference proteome</keyword>
<name>A0A120AG74_9GAMM</name>
<dbReference type="InterPro" id="IPR025680">
    <property type="entry name" value="DddI"/>
</dbReference>
<evidence type="ECO:0000313" key="1">
    <source>
        <dbReference type="EMBL" id="KWS04143.1"/>
    </source>
</evidence>
<proteinExistence type="predicted"/>
<sequence length="84" mass="9324">MCALINGELGWLMYLREPGDAGMSSRNPDYAGPEAATIDYLLENGQRDEYPASWALPVATLQRAIDAFRADGLPPAFVLWHRDD</sequence>
<reference evidence="1 2" key="1">
    <citation type="journal article" date="2014" name="Genome Announc.">
        <title>Draft Genome Sequence of Lysobacter capsici AZ78, a Bacterium Antagonistic to Plant-Pathogenic Oomycetes.</title>
        <authorList>
            <person name="Puopolo G."/>
            <person name="Sonego P."/>
            <person name="Engelen K."/>
            <person name="Pertot I."/>
        </authorList>
    </citation>
    <scope>NUCLEOTIDE SEQUENCE [LARGE SCALE GENOMIC DNA]</scope>
    <source>
        <strain evidence="1 2">AZ78</strain>
    </source>
</reference>